<dbReference type="SUPFAM" id="SSF46973">
    <property type="entry name" value="Enzyme IIa from lactose specific PTS, IIa-lac"/>
    <property type="match status" value="1"/>
</dbReference>
<keyword evidence="6" id="KW-0479">Metal-binding</keyword>
<protein>
    <recommendedName>
        <fullName evidence="10">PTS lactose/cellobiose transporter subunit IIA</fullName>
    </recommendedName>
</protein>
<reference evidence="8 9" key="1">
    <citation type="submission" date="2014-08" db="EMBL/GenBank/DDBJ databases">
        <title>Clostridium innocuum, an unnegligible vancomycin-resistant pathogen causing extra-intestinal infections.</title>
        <authorList>
            <person name="Feng Y."/>
            <person name="Chiu C.-H."/>
        </authorList>
    </citation>
    <scope>NUCLEOTIDE SEQUENCE [LARGE SCALE GENOMIC DNA]</scope>
    <source>
        <strain evidence="8 9">AN88</strain>
    </source>
</reference>
<keyword evidence="3" id="KW-0808">Transferase</keyword>
<evidence type="ECO:0000256" key="4">
    <source>
        <dbReference type="ARBA" id="ARBA00022683"/>
    </source>
</evidence>
<dbReference type="GO" id="GO:0016740">
    <property type="term" value="F:transferase activity"/>
    <property type="evidence" value="ECO:0007669"/>
    <property type="project" value="UniProtKB-KW"/>
</dbReference>
<feature type="active site" description="Tele-phosphohistidine intermediate" evidence="5">
    <location>
        <position position="77"/>
    </location>
</feature>
<dbReference type="PANTHER" id="PTHR34382">
    <property type="entry name" value="PTS SYSTEM N,N'-DIACETYLCHITOBIOSE-SPECIFIC EIIA COMPONENT"/>
    <property type="match status" value="1"/>
</dbReference>
<dbReference type="RefSeq" id="WP_044907161.1">
    <property type="nucleotide sequence ID" value="NZ_JAQCQO010000016.1"/>
</dbReference>
<dbReference type="GO" id="GO:0046872">
    <property type="term" value="F:metal ion binding"/>
    <property type="evidence" value="ECO:0007669"/>
    <property type="project" value="UniProtKB-KW"/>
</dbReference>
<keyword evidence="6" id="KW-0460">Magnesium</keyword>
<dbReference type="InterPro" id="IPR003188">
    <property type="entry name" value="PTS_IIA_lac/cel"/>
</dbReference>
<proteinExistence type="predicted"/>
<organism evidence="8 9">
    <name type="scientific">Clostridium innocuum</name>
    <dbReference type="NCBI Taxonomy" id="1522"/>
    <lineage>
        <taxon>Bacteria</taxon>
        <taxon>Bacillati</taxon>
        <taxon>Bacillota</taxon>
        <taxon>Clostridia</taxon>
        <taxon>Eubacteriales</taxon>
        <taxon>Clostridiaceae</taxon>
        <taxon>Clostridium</taxon>
    </lineage>
</organism>
<evidence type="ECO:0000256" key="7">
    <source>
        <dbReference type="PROSITE-ProRule" id="PRU00418"/>
    </source>
</evidence>
<accession>A0A099I4V4</accession>
<evidence type="ECO:0000256" key="3">
    <source>
        <dbReference type="ARBA" id="ARBA00022679"/>
    </source>
</evidence>
<evidence type="ECO:0000313" key="9">
    <source>
        <dbReference type="Proteomes" id="UP000030008"/>
    </source>
</evidence>
<sequence length="116" mass="13444">MDDEIVECSMDMILNAGNARNACFQALEKMKDFSFCEAAELLEQAKQNILKSHQAHTGYMQKSIQQEQNEYCVLFAHAQDTLMTINTEINLTGYMMDIFRHYDERIRQLEAVIEKG</sequence>
<keyword evidence="2" id="KW-0762">Sugar transport</keyword>
<dbReference type="EMBL" id="JQIF01000093">
    <property type="protein sequence ID" value="KGJ51868.1"/>
    <property type="molecule type" value="Genomic_DNA"/>
</dbReference>
<evidence type="ECO:0000256" key="2">
    <source>
        <dbReference type="ARBA" id="ARBA00022597"/>
    </source>
</evidence>
<dbReference type="PANTHER" id="PTHR34382:SF7">
    <property type="entry name" value="PTS SYSTEM N,N'-DIACETYLCHITOBIOSE-SPECIFIC EIIA COMPONENT"/>
    <property type="match status" value="1"/>
</dbReference>
<feature type="modified residue" description="Phosphohistidine; by HPr" evidence="7">
    <location>
        <position position="77"/>
    </location>
</feature>
<dbReference type="Pfam" id="PF02255">
    <property type="entry name" value="PTS_IIA"/>
    <property type="match status" value="1"/>
</dbReference>
<gene>
    <name evidence="8" type="ORF">CIAN88_17890</name>
</gene>
<dbReference type="InterPro" id="IPR036542">
    <property type="entry name" value="PTS_IIA_lac/cel_sf"/>
</dbReference>
<evidence type="ECO:0000256" key="1">
    <source>
        <dbReference type="ARBA" id="ARBA00022448"/>
    </source>
</evidence>
<name>A0A099I4V4_CLOIN</name>
<dbReference type="Gene3D" id="1.20.58.80">
    <property type="entry name" value="Phosphotransferase system, lactose/cellobiose-type IIA subunit"/>
    <property type="match status" value="1"/>
</dbReference>
<comment type="cofactor">
    <cofactor evidence="6">
        <name>Mg(2+)</name>
        <dbReference type="ChEBI" id="CHEBI:18420"/>
    </cofactor>
    <text evidence="6">Binds 1 Mg(2+) ion per trimer.</text>
</comment>
<evidence type="ECO:0000256" key="6">
    <source>
        <dbReference type="PIRSR" id="PIRSR000699-2"/>
    </source>
</evidence>
<dbReference type="Proteomes" id="UP000030008">
    <property type="component" value="Unassembled WGS sequence"/>
</dbReference>
<evidence type="ECO:0008006" key="10">
    <source>
        <dbReference type="Google" id="ProtNLM"/>
    </source>
</evidence>
<dbReference type="PROSITE" id="PS51095">
    <property type="entry name" value="PTS_EIIA_TYPE_3"/>
    <property type="match status" value="1"/>
</dbReference>
<evidence type="ECO:0000313" key="8">
    <source>
        <dbReference type="EMBL" id="KGJ51868.1"/>
    </source>
</evidence>
<comment type="caution">
    <text evidence="8">The sequence shown here is derived from an EMBL/GenBank/DDBJ whole genome shotgun (WGS) entry which is preliminary data.</text>
</comment>
<dbReference type="PIRSF" id="PIRSF000699">
    <property type="entry name" value="PTS_IILac_III"/>
    <property type="match status" value="1"/>
</dbReference>
<evidence type="ECO:0000256" key="5">
    <source>
        <dbReference type="PIRSR" id="PIRSR000699-1"/>
    </source>
</evidence>
<feature type="binding site" evidence="6">
    <location>
        <position position="80"/>
    </location>
    <ligand>
        <name>Mg(2+)</name>
        <dbReference type="ChEBI" id="CHEBI:18420"/>
        <note>ligand shared between all trimeric partners</note>
    </ligand>
</feature>
<dbReference type="AlphaFoldDB" id="A0A099I4V4"/>
<keyword evidence="1" id="KW-0813">Transport</keyword>
<dbReference type="GO" id="GO:0009401">
    <property type="term" value="P:phosphoenolpyruvate-dependent sugar phosphotransferase system"/>
    <property type="evidence" value="ECO:0007669"/>
    <property type="project" value="UniProtKB-KW"/>
</dbReference>
<keyword evidence="4" id="KW-0598">Phosphotransferase system</keyword>